<feature type="region of interest" description="Disordered" evidence="1">
    <location>
        <begin position="1"/>
        <end position="41"/>
    </location>
</feature>
<sequence>MAKRRHLHLSPPLAALGQRRRQSTSNRMDEQRCTLPPPLKTEEDYIPYPSVHEVLGRKSPFPLILLPQFGGYWIEGTNHDVNSPPNPDQLLSPTSRVKLECNTTAKIYRKHFLGKEHFSYYSMDSSLGHLVSPSSTT</sequence>
<evidence type="ECO:0000313" key="3">
    <source>
        <dbReference type="Proteomes" id="UP001152803"/>
    </source>
</evidence>
<evidence type="ECO:0000313" key="2">
    <source>
        <dbReference type="EMBL" id="KAJ8264852.1"/>
    </source>
</evidence>
<organism evidence="2 3">
    <name type="scientific">Conger conger</name>
    <name type="common">Conger eel</name>
    <name type="synonym">Muraena conger</name>
    <dbReference type="NCBI Taxonomy" id="82655"/>
    <lineage>
        <taxon>Eukaryota</taxon>
        <taxon>Metazoa</taxon>
        <taxon>Chordata</taxon>
        <taxon>Craniata</taxon>
        <taxon>Vertebrata</taxon>
        <taxon>Euteleostomi</taxon>
        <taxon>Actinopterygii</taxon>
        <taxon>Neopterygii</taxon>
        <taxon>Teleostei</taxon>
        <taxon>Anguilliformes</taxon>
        <taxon>Congridae</taxon>
        <taxon>Conger</taxon>
    </lineage>
</organism>
<dbReference type="Pfam" id="PF21022">
    <property type="entry name" value="Rap-GAP_dimer"/>
    <property type="match status" value="1"/>
</dbReference>
<dbReference type="Proteomes" id="UP001152803">
    <property type="component" value="Unassembled WGS sequence"/>
</dbReference>
<dbReference type="GO" id="GO:0005096">
    <property type="term" value="F:GTPase activator activity"/>
    <property type="evidence" value="ECO:0007669"/>
    <property type="project" value="TreeGrafter"/>
</dbReference>
<dbReference type="PANTHER" id="PTHR15711">
    <property type="entry name" value="RAP GTPASE-ACTIVATING PROTEIN"/>
    <property type="match status" value="1"/>
</dbReference>
<reference evidence="2" key="1">
    <citation type="journal article" date="2023" name="Science">
        <title>Genome structures resolve the early diversification of teleost fishes.</title>
        <authorList>
            <person name="Parey E."/>
            <person name="Louis A."/>
            <person name="Montfort J."/>
            <person name="Bouchez O."/>
            <person name="Roques C."/>
            <person name="Iampietro C."/>
            <person name="Lluch J."/>
            <person name="Castinel A."/>
            <person name="Donnadieu C."/>
            <person name="Desvignes T."/>
            <person name="Floi Bucao C."/>
            <person name="Jouanno E."/>
            <person name="Wen M."/>
            <person name="Mejri S."/>
            <person name="Dirks R."/>
            <person name="Jansen H."/>
            <person name="Henkel C."/>
            <person name="Chen W.J."/>
            <person name="Zahm M."/>
            <person name="Cabau C."/>
            <person name="Klopp C."/>
            <person name="Thompson A.W."/>
            <person name="Robinson-Rechavi M."/>
            <person name="Braasch I."/>
            <person name="Lecointre G."/>
            <person name="Bobe J."/>
            <person name="Postlethwait J.H."/>
            <person name="Berthelot C."/>
            <person name="Roest Crollius H."/>
            <person name="Guiguen Y."/>
        </authorList>
    </citation>
    <scope>NUCLEOTIDE SEQUENCE</scope>
    <source>
        <strain evidence="2">Concon-B</strain>
    </source>
</reference>
<evidence type="ECO:0000256" key="1">
    <source>
        <dbReference type="SAM" id="MobiDB-lite"/>
    </source>
</evidence>
<dbReference type="GO" id="GO:0005737">
    <property type="term" value="C:cytoplasm"/>
    <property type="evidence" value="ECO:0007669"/>
    <property type="project" value="TreeGrafter"/>
</dbReference>
<dbReference type="EMBL" id="JAFJMO010000010">
    <property type="protein sequence ID" value="KAJ8264852.1"/>
    <property type="molecule type" value="Genomic_DNA"/>
</dbReference>
<dbReference type="Gene3D" id="3.30.1120.160">
    <property type="match status" value="1"/>
</dbReference>
<dbReference type="InterPro" id="IPR050989">
    <property type="entry name" value="Rap1_Ran_GAP"/>
</dbReference>
<dbReference type="AlphaFoldDB" id="A0A9Q1DAD4"/>
<gene>
    <name evidence="2" type="ORF">COCON_G00139510</name>
</gene>
<dbReference type="PANTHER" id="PTHR15711:SF3">
    <property type="entry name" value="RAP1 GTPASE-ACTIVATING PROTEIN 1"/>
    <property type="match status" value="1"/>
</dbReference>
<comment type="caution">
    <text evidence="2">The sequence shown here is derived from an EMBL/GenBank/DDBJ whole genome shotgun (WGS) entry which is preliminary data.</text>
</comment>
<proteinExistence type="predicted"/>
<accession>A0A9Q1DAD4</accession>
<dbReference type="OrthoDB" id="2499658at2759"/>
<keyword evidence="3" id="KW-1185">Reference proteome</keyword>
<name>A0A9Q1DAD4_CONCO</name>
<protein>
    <submittedName>
        <fullName evidence="2">Uncharacterized protein</fullName>
    </submittedName>
</protein>